<gene>
    <name evidence="2" type="ORF">PAPOLLO_LOCUS25838</name>
</gene>
<feature type="region of interest" description="Disordered" evidence="1">
    <location>
        <begin position="68"/>
        <end position="94"/>
    </location>
</feature>
<sequence>MVVKLSVALYADVYPTLAKSRGRQLDCAAETKRQKMCAALPALVEDDSEVEVEQEHCHILRTEGLRRQMSVSPQRREKMRRTLVLPSLSEDEEP</sequence>
<keyword evidence="3" id="KW-1185">Reference proteome</keyword>
<dbReference type="OrthoDB" id="7375615at2759"/>
<dbReference type="EMBL" id="CAJQZP010001558">
    <property type="protein sequence ID" value="CAG5054047.1"/>
    <property type="molecule type" value="Genomic_DNA"/>
</dbReference>
<evidence type="ECO:0000256" key="1">
    <source>
        <dbReference type="SAM" id="MobiDB-lite"/>
    </source>
</evidence>
<organism evidence="2 3">
    <name type="scientific">Parnassius apollo</name>
    <name type="common">Apollo butterfly</name>
    <name type="synonym">Papilio apollo</name>
    <dbReference type="NCBI Taxonomy" id="110799"/>
    <lineage>
        <taxon>Eukaryota</taxon>
        <taxon>Metazoa</taxon>
        <taxon>Ecdysozoa</taxon>
        <taxon>Arthropoda</taxon>
        <taxon>Hexapoda</taxon>
        <taxon>Insecta</taxon>
        <taxon>Pterygota</taxon>
        <taxon>Neoptera</taxon>
        <taxon>Endopterygota</taxon>
        <taxon>Lepidoptera</taxon>
        <taxon>Glossata</taxon>
        <taxon>Ditrysia</taxon>
        <taxon>Papilionoidea</taxon>
        <taxon>Papilionidae</taxon>
        <taxon>Parnassiinae</taxon>
        <taxon>Parnassini</taxon>
        <taxon>Parnassius</taxon>
        <taxon>Parnassius</taxon>
    </lineage>
</organism>
<dbReference type="Proteomes" id="UP000691718">
    <property type="component" value="Unassembled WGS sequence"/>
</dbReference>
<proteinExistence type="predicted"/>
<reference evidence="2" key="1">
    <citation type="submission" date="2021-04" db="EMBL/GenBank/DDBJ databases">
        <authorList>
            <person name="Tunstrom K."/>
        </authorList>
    </citation>
    <scope>NUCLEOTIDE SEQUENCE</scope>
</reference>
<protein>
    <submittedName>
        <fullName evidence="2">(apollo) hypothetical protein</fullName>
    </submittedName>
</protein>
<evidence type="ECO:0000313" key="3">
    <source>
        <dbReference type="Proteomes" id="UP000691718"/>
    </source>
</evidence>
<name>A0A8S3YBJ4_PARAO</name>
<dbReference type="AlphaFoldDB" id="A0A8S3YBJ4"/>
<comment type="caution">
    <text evidence="2">The sequence shown here is derived from an EMBL/GenBank/DDBJ whole genome shotgun (WGS) entry which is preliminary data.</text>
</comment>
<evidence type="ECO:0000313" key="2">
    <source>
        <dbReference type="EMBL" id="CAG5054047.1"/>
    </source>
</evidence>
<accession>A0A8S3YBJ4</accession>